<dbReference type="AlphaFoldDB" id="A0AAW2X2A6"/>
<reference evidence="2" key="1">
    <citation type="submission" date="2020-06" db="EMBL/GenBank/DDBJ databases">
        <authorList>
            <person name="Li T."/>
            <person name="Hu X."/>
            <person name="Zhang T."/>
            <person name="Song X."/>
            <person name="Zhang H."/>
            <person name="Dai N."/>
            <person name="Sheng W."/>
            <person name="Hou X."/>
            <person name="Wei L."/>
        </authorList>
    </citation>
    <scope>NUCLEOTIDE SEQUENCE</scope>
    <source>
        <strain evidence="2">KEN1</strain>
        <tissue evidence="2">Leaf</tissue>
    </source>
</reference>
<evidence type="ECO:0000256" key="1">
    <source>
        <dbReference type="SAM" id="MobiDB-lite"/>
    </source>
</evidence>
<gene>
    <name evidence="2" type="ORF">Slati_1948600</name>
</gene>
<organism evidence="2">
    <name type="scientific">Sesamum latifolium</name>
    <dbReference type="NCBI Taxonomy" id="2727402"/>
    <lineage>
        <taxon>Eukaryota</taxon>
        <taxon>Viridiplantae</taxon>
        <taxon>Streptophyta</taxon>
        <taxon>Embryophyta</taxon>
        <taxon>Tracheophyta</taxon>
        <taxon>Spermatophyta</taxon>
        <taxon>Magnoliopsida</taxon>
        <taxon>eudicotyledons</taxon>
        <taxon>Gunneridae</taxon>
        <taxon>Pentapetalae</taxon>
        <taxon>asterids</taxon>
        <taxon>lamiids</taxon>
        <taxon>Lamiales</taxon>
        <taxon>Pedaliaceae</taxon>
        <taxon>Sesamum</taxon>
    </lineage>
</organism>
<feature type="compositionally biased region" description="Basic and acidic residues" evidence="1">
    <location>
        <begin position="26"/>
        <end position="36"/>
    </location>
</feature>
<protein>
    <submittedName>
        <fullName evidence="2">Protein DEFECTIVE IN MERISTEM SILENCING 3</fullName>
    </submittedName>
</protein>
<evidence type="ECO:0000313" key="2">
    <source>
        <dbReference type="EMBL" id="KAL0448207.1"/>
    </source>
</evidence>
<dbReference type="EMBL" id="JACGWN010000006">
    <property type="protein sequence ID" value="KAL0448207.1"/>
    <property type="molecule type" value="Genomic_DNA"/>
</dbReference>
<comment type="caution">
    <text evidence="2">The sequence shown here is derived from an EMBL/GenBank/DDBJ whole genome shotgun (WGS) entry which is preliminary data.</text>
</comment>
<reference evidence="2" key="2">
    <citation type="journal article" date="2024" name="Plant">
        <title>Genomic evolution and insights into agronomic trait innovations of Sesamum species.</title>
        <authorList>
            <person name="Miao H."/>
            <person name="Wang L."/>
            <person name="Qu L."/>
            <person name="Liu H."/>
            <person name="Sun Y."/>
            <person name="Le M."/>
            <person name="Wang Q."/>
            <person name="Wei S."/>
            <person name="Zheng Y."/>
            <person name="Lin W."/>
            <person name="Duan Y."/>
            <person name="Cao H."/>
            <person name="Xiong S."/>
            <person name="Wang X."/>
            <person name="Wei L."/>
            <person name="Li C."/>
            <person name="Ma Q."/>
            <person name="Ju M."/>
            <person name="Zhao R."/>
            <person name="Li G."/>
            <person name="Mu C."/>
            <person name="Tian Q."/>
            <person name="Mei H."/>
            <person name="Zhang T."/>
            <person name="Gao T."/>
            <person name="Zhang H."/>
        </authorList>
    </citation>
    <scope>NUCLEOTIDE SEQUENCE</scope>
    <source>
        <strain evidence="2">KEN1</strain>
    </source>
</reference>
<proteinExistence type="predicted"/>
<name>A0AAW2X2A6_9LAMI</name>
<dbReference type="PANTHER" id="PTHR33566">
    <property type="entry name" value="EN/SPM-LIKE TRANSPOSON-RELATED"/>
    <property type="match status" value="1"/>
</dbReference>
<feature type="region of interest" description="Disordered" evidence="1">
    <location>
        <begin position="26"/>
        <end position="48"/>
    </location>
</feature>
<accession>A0AAW2X2A6</accession>
<dbReference type="PANTHER" id="PTHR33566:SF6">
    <property type="entry name" value="PROTEIN DEFECTIVE IN MERISTEM SILENCING 3"/>
    <property type="match status" value="1"/>
</dbReference>
<sequence>MLFLCQLPVNSRALVVVEPLAVKHDGESSPFSREDMQNGMHGQPAESVVNHSKKLQDDLLELGEKIKHHEDNVRYLKTLKNKLEDSILEMQVSIGKYHRASFSKVENEDPSSVESEEEIIQHILKCEKSVAGLLCRMRSNPEAQKQVSDHPLMKDVLGVVATLGKVDDANLSRLLSEYLGLETMLAVVCKTYEGVKALEAYTKDGLINKGFGIDAFAASTGTPQDDRFLVICHENLRPYAGELIADDPQRRLDLLKPRLISGETPQVYRSREDMLKALPYIPNGAISLDGGMIRSPGVFALGHRRGNIDVKFPCDYKRFNLPVNYFETENRLKETKRKKDRAWEDLQREQALLDRVKYTYETKKREFVQFLAETSSYSTQSALSCCFWETDNPKKLACSTTERQSLQFAFIMLI</sequence>